<dbReference type="NCBIfam" id="TIGR00229">
    <property type="entry name" value="sensory_box"/>
    <property type="match status" value="2"/>
</dbReference>
<dbReference type="SUPFAM" id="SSF55785">
    <property type="entry name" value="PYP-like sensor domain (PAS domain)"/>
    <property type="match status" value="2"/>
</dbReference>
<dbReference type="Pfam" id="PF13426">
    <property type="entry name" value="PAS_9"/>
    <property type="match status" value="2"/>
</dbReference>
<evidence type="ECO:0000256" key="3">
    <source>
        <dbReference type="ARBA" id="ARBA00022553"/>
    </source>
</evidence>
<feature type="modified residue" description="4-aspartylphosphate" evidence="5">
    <location>
        <position position="758"/>
    </location>
</feature>
<dbReference type="InterPro" id="IPR000014">
    <property type="entry name" value="PAS"/>
</dbReference>
<sequence>MSESVRRVQALEQQLWVAQTLAAWTSALLESRDESSFARLLLRQSQSLKGVQSSLFFMRGAPREPWVELPVTDAPTADHPAERQVEAGVAEEGETRRCIRMEWQGQARGSAPSMALLEWQCAPGDGVTLAGLHALAAAAPEALGPCWRQIQRHAGQTLELSALRDLLAGNTPASAPLGAVGMSASKEQELILESIRMGILFVVDHKIRRCNSAAERMFGYGPGELLGQRTQVLYNHEDIFDEAGARALPLLTAGGVYQLRLQQRRKDGSRLWVQALGQAVDCHDPDQGAVWVLEDMSENLAAEQRVQEALLDQQLIFQAVSLGLMLVVDRHIVRCNPMFETIFGYEPSEVLGQSTRIIYPSQAAYERGGEEIYRPILQGGDYQGEWQFCRKDGSLFWARVYGRAIDAQNLSKGSVWVYEDVTEERRIAQELRTAKENADAANHAKSVFLANMSHEIRTPMNAIIGLSFLALSTALTPRQFDYVSKIRQSGQHLLAILNDILDFSKVEAGKLTLESATFDLQAVLTHVLDVVGDKARAKRLSLVCELPPDLPQWLCGDALRLRQILINLVDNAVKFTEVGRIVLALQVMTTDGPDWLLRFELRDTGIGLTPAQMAGLFQSFSQADDSITRQYGGTGLGLAIARRLALLMGGDMGVHSEAGRGSVFWFTARFVRALPPPQPAPVDVLACTVAEGIRQALQGTRVLLVEDNPINQQVAEEILRMAGVSVEMAENGVLAVQRLLGTAPAGGPLEAFDLVLMDMQMPVMDGVTASGVIRGDDRFAQLPIIAMTANALQMDRERCLAAGMNDFVSKPFEPQELWQTLVRWRRAAPAEVRDGVDPSVLPNFAPAPVAVPVTAAASTPPASPPTPAQWAQRLKLRQVVPSLDLALGLRRVAGNAALYLRLLREFAAHRSQADAEIEAALRIDPVAARRAAHTLVGLAGNLGATALQLAAADLEAALHDDGPTAACPTCLLALSTQLRALIRDLQAALPPDAAPAHELADMRAASTLSLPVLQHLHALLAADDPEALDYFQLHEGAFRQAMGDTFNPLWQALASFDFAQALQLLAAYATGVHGKAI</sequence>
<dbReference type="Gene3D" id="3.30.450.20">
    <property type="entry name" value="PAS domain"/>
    <property type="match status" value="2"/>
</dbReference>
<evidence type="ECO:0000256" key="2">
    <source>
        <dbReference type="ARBA" id="ARBA00012438"/>
    </source>
</evidence>
<feature type="domain" description="PAC" evidence="9">
    <location>
        <begin position="382"/>
        <end position="433"/>
    </location>
</feature>
<comment type="caution">
    <text evidence="10">The sequence shown here is derived from an EMBL/GenBank/DDBJ whole genome shotgun (WGS) entry which is preliminary data.</text>
</comment>
<dbReference type="SMART" id="SM00091">
    <property type="entry name" value="PAS"/>
    <property type="match status" value="2"/>
</dbReference>
<dbReference type="Pfam" id="PF01627">
    <property type="entry name" value="Hpt"/>
    <property type="match status" value="1"/>
</dbReference>
<dbReference type="InterPro" id="IPR004358">
    <property type="entry name" value="Sig_transdc_His_kin-like_C"/>
</dbReference>
<dbReference type="InterPro" id="IPR003661">
    <property type="entry name" value="HisK_dim/P_dom"/>
</dbReference>
<dbReference type="InterPro" id="IPR001789">
    <property type="entry name" value="Sig_transdc_resp-reg_receiver"/>
</dbReference>
<dbReference type="GO" id="GO:0005524">
    <property type="term" value="F:ATP binding"/>
    <property type="evidence" value="ECO:0007669"/>
    <property type="project" value="UniProtKB-KW"/>
</dbReference>
<evidence type="ECO:0000259" key="8">
    <source>
        <dbReference type="PROSITE" id="PS50112"/>
    </source>
</evidence>
<dbReference type="PROSITE" id="PS50112">
    <property type="entry name" value="PAS"/>
    <property type="match status" value="1"/>
</dbReference>
<name>A0ABT5KPE6_9BURK</name>
<dbReference type="CDD" id="cd00130">
    <property type="entry name" value="PAS"/>
    <property type="match status" value="2"/>
</dbReference>
<dbReference type="CDD" id="cd16922">
    <property type="entry name" value="HATPase_EvgS-ArcB-TorS-like"/>
    <property type="match status" value="1"/>
</dbReference>
<dbReference type="SMART" id="SM00387">
    <property type="entry name" value="HATPase_c"/>
    <property type="match status" value="1"/>
</dbReference>
<dbReference type="SMART" id="SM00448">
    <property type="entry name" value="REC"/>
    <property type="match status" value="1"/>
</dbReference>
<dbReference type="InterPro" id="IPR036097">
    <property type="entry name" value="HisK_dim/P_sf"/>
</dbReference>
<evidence type="ECO:0000259" key="7">
    <source>
        <dbReference type="PROSITE" id="PS50110"/>
    </source>
</evidence>
<feature type="domain" description="PAS" evidence="8">
    <location>
        <begin position="332"/>
        <end position="380"/>
    </location>
</feature>
<dbReference type="SMART" id="SM00086">
    <property type="entry name" value="PAC"/>
    <property type="match status" value="2"/>
</dbReference>
<dbReference type="Pfam" id="PF02518">
    <property type="entry name" value="HATPase_c"/>
    <property type="match status" value="1"/>
</dbReference>
<dbReference type="InterPro" id="IPR036641">
    <property type="entry name" value="HPT_dom_sf"/>
</dbReference>
<evidence type="ECO:0000313" key="11">
    <source>
        <dbReference type="Proteomes" id="UP001219862"/>
    </source>
</evidence>
<dbReference type="EMBL" id="JAQQXS010000004">
    <property type="protein sequence ID" value="MDC8784737.1"/>
    <property type="molecule type" value="Genomic_DNA"/>
</dbReference>
<dbReference type="InterPro" id="IPR001610">
    <property type="entry name" value="PAC"/>
</dbReference>
<dbReference type="PROSITE" id="PS50113">
    <property type="entry name" value="PAC"/>
    <property type="match status" value="2"/>
</dbReference>
<evidence type="ECO:0000259" key="6">
    <source>
        <dbReference type="PROSITE" id="PS50109"/>
    </source>
</evidence>
<evidence type="ECO:0000259" key="9">
    <source>
        <dbReference type="PROSITE" id="PS50113"/>
    </source>
</evidence>
<dbReference type="Gene3D" id="3.40.50.2300">
    <property type="match status" value="1"/>
</dbReference>
<dbReference type="CDD" id="cd00082">
    <property type="entry name" value="HisKA"/>
    <property type="match status" value="1"/>
</dbReference>
<dbReference type="Gene3D" id="1.10.287.130">
    <property type="match status" value="1"/>
</dbReference>
<keyword evidence="11" id="KW-1185">Reference proteome</keyword>
<keyword evidence="3 5" id="KW-0597">Phosphoprotein</keyword>
<dbReference type="InterPro" id="IPR005467">
    <property type="entry name" value="His_kinase_dom"/>
</dbReference>
<dbReference type="PRINTS" id="PR00344">
    <property type="entry name" value="BCTRLSENSOR"/>
</dbReference>
<dbReference type="InterPro" id="IPR000700">
    <property type="entry name" value="PAS-assoc_C"/>
</dbReference>
<keyword evidence="4" id="KW-0902">Two-component regulatory system</keyword>
<feature type="domain" description="Histidine kinase" evidence="6">
    <location>
        <begin position="451"/>
        <end position="672"/>
    </location>
</feature>
<organism evidence="10 11">
    <name type="scientific">Roseateles koreensis</name>
    <dbReference type="NCBI Taxonomy" id="2987526"/>
    <lineage>
        <taxon>Bacteria</taxon>
        <taxon>Pseudomonadati</taxon>
        <taxon>Pseudomonadota</taxon>
        <taxon>Betaproteobacteria</taxon>
        <taxon>Burkholderiales</taxon>
        <taxon>Sphaerotilaceae</taxon>
        <taxon>Roseateles</taxon>
    </lineage>
</organism>
<feature type="domain" description="PAC" evidence="9">
    <location>
        <begin position="257"/>
        <end position="308"/>
    </location>
</feature>
<dbReference type="SUPFAM" id="SSF55874">
    <property type="entry name" value="ATPase domain of HSP90 chaperone/DNA topoisomerase II/histidine kinase"/>
    <property type="match status" value="1"/>
</dbReference>
<dbReference type="CDD" id="cd17546">
    <property type="entry name" value="REC_hyHK_CKI1_RcsC-like"/>
    <property type="match status" value="1"/>
</dbReference>
<dbReference type="SMART" id="SM00388">
    <property type="entry name" value="HisKA"/>
    <property type="match status" value="1"/>
</dbReference>
<protein>
    <recommendedName>
        <fullName evidence="2">histidine kinase</fullName>
        <ecNumber evidence="2">2.7.13.3</ecNumber>
    </recommendedName>
</protein>
<dbReference type="InterPro" id="IPR036890">
    <property type="entry name" value="HATPase_C_sf"/>
</dbReference>
<dbReference type="Pfam" id="PF00512">
    <property type="entry name" value="HisKA"/>
    <property type="match status" value="1"/>
</dbReference>
<keyword evidence="10" id="KW-0067">ATP-binding</keyword>
<evidence type="ECO:0000256" key="4">
    <source>
        <dbReference type="ARBA" id="ARBA00023012"/>
    </source>
</evidence>
<dbReference type="Proteomes" id="UP001219862">
    <property type="component" value="Unassembled WGS sequence"/>
</dbReference>
<accession>A0ABT5KPE6</accession>
<dbReference type="InterPro" id="IPR008207">
    <property type="entry name" value="Sig_transdc_His_kin_Hpt_dom"/>
</dbReference>
<dbReference type="InterPro" id="IPR011006">
    <property type="entry name" value="CheY-like_superfamily"/>
</dbReference>
<dbReference type="PANTHER" id="PTHR45339:SF5">
    <property type="entry name" value="HISTIDINE KINASE"/>
    <property type="match status" value="1"/>
</dbReference>
<dbReference type="InterPro" id="IPR035965">
    <property type="entry name" value="PAS-like_dom_sf"/>
</dbReference>
<dbReference type="Gene3D" id="3.30.565.10">
    <property type="entry name" value="Histidine kinase-like ATPase, C-terminal domain"/>
    <property type="match status" value="1"/>
</dbReference>
<gene>
    <name evidence="10" type="ORF">PRZ01_05990</name>
</gene>
<dbReference type="RefSeq" id="WP_273595853.1">
    <property type="nucleotide sequence ID" value="NZ_JAQQXS010000004.1"/>
</dbReference>
<reference evidence="10 11" key="1">
    <citation type="submission" date="2022-10" db="EMBL/GenBank/DDBJ databases">
        <title>paucibacter sp. hw8 Genome sequencing.</title>
        <authorList>
            <person name="Park S."/>
        </authorList>
    </citation>
    <scope>NUCLEOTIDE SEQUENCE [LARGE SCALE GENOMIC DNA]</scope>
    <source>
        <strain evidence="11">hw8</strain>
    </source>
</reference>
<dbReference type="PANTHER" id="PTHR45339">
    <property type="entry name" value="HYBRID SIGNAL TRANSDUCTION HISTIDINE KINASE J"/>
    <property type="match status" value="1"/>
</dbReference>
<feature type="domain" description="Response regulatory" evidence="7">
    <location>
        <begin position="701"/>
        <end position="825"/>
    </location>
</feature>
<dbReference type="Pfam" id="PF00072">
    <property type="entry name" value="Response_reg"/>
    <property type="match status" value="1"/>
</dbReference>
<dbReference type="InterPro" id="IPR003594">
    <property type="entry name" value="HATPase_dom"/>
</dbReference>
<dbReference type="PROSITE" id="PS50109">
    <property type="entry name" value="HIS_KIN"/>
    <property type="match status" value="1"/>
</dbReference>
<evidence type="ECO:0000256" key="5">
    <source>
        <dbReference type="PROSITE-ProRule" id="PRU00169"/>
    </source>
</evidence>
<keyword evidence="10" id="KW-0547">Nucleotide-binding</keyword>
<evidence type="ECO:0000313" key="10">
    <source>
        <dbReference type="EMBL" id="MDC8784737.1"/>
    </source>
</evidence>
<evidence type="ECO:0000256" key="1">
    <source>
        <dbReference type="ARBA" id="ARBA00000085"/>
    </source>
</evidence>
<dbReference type="PROSITE" id="PS50110">
    <property type="entry name" value="RESPONSE_REGULATORY"/>
    <property type="match status" value="1"/>
</dbReference>
<comment type="catalytic activity">
    <reaction evidence="1">
        <text>ATP + protein L-histidine = ADP + protein N-phospho-L-histidine.</text>
        <dbReference type="EC" id="2.7.13.3"/>
    </reaction>
</comment>
<dbReference type="EC" id="2.7.13.3" evidence="2"/>
<dbReference type="SUPFAM" id="SSF47226">
    <property type="entry name" value="Histidine-containing phosphotransfer domain, HPT domain"/>
    <property type="match status" value="1"/>
</dbReference>
<dbReference type="Gene3D" id="1.20.120.160">
    <property type="entry name" value="HPT domain"/>
    <property type="match status" value="1"/>
</dbReference>
<proteinExistence type="predicted"/>
<dbReference type="SUPFAM" id="SSF52172">
    <property type="entry name" value="CheY-like"/>
    <property type="match status" value="1"/>
</dbReference>
<dbReference type="SUPFAM" id="SSF47384">
    <property type="entry name" value="Homodimeric domain of signal transducing histidine kinase"/>
    <property type="match status" value="1"/>
</dbReference>